<protein>
    <submittedName>
        <fullName evidence="1">Uncharacterized protein</fullName>
    </submittedName>
</protein>
<dbReference type="EMBL" id="HBDV01000667">
    <property type="protein sequence ID" value="CAD8216152.1"/>
    <property type="molecule type" value="Transcribed_RNA"/>
</dbReference>
<gene>
    <name evidence="1" type="ORF">PAMY1081_LOCUS426</name>
</gene>
<dbReference type="AlphaFoldDB" id="A0A7R9XNF2"/>
<name>A0A7R9XNF2_9CHLO</name>
<proteinExistence type="predicted"/>
<organism evidence="1">
    <name type="scientific">Polyblepharides amylifera</name>
    <dbReference type="NCBI Taxonomy" id="1486889"/>
    <lineage>
        <taxon>Eukaryota</taxon>
        <taxon>Viridiplantae</taxon>
        <taxon>Chlorophyta</taxon>
        <taxon>Pyramimonadophyceae</taxon>
        <taxon>Pyramimonadales</taxon>
        <taxon>Polyblepharidaceae</taxon>
        <taxon>Polyblepharides</taxon>
    </lineage>
</organism>
<reference evidence="1" key="1">
    <citation type="submission" date="2021-01" db="EMBL/GenBank/DDBJ databases">
        <authorList>
            <person name="Corre E."/>
            <person name="Pelletier E."/>
            <person name="Niang G."/>
            <person name="Scheremetjew M."/>
            <person name="Finn R."/>
            <person name="Kale V."/>
            <person name="Holt S."/>
            <person name="Cochrane G."/>
            <person name="Meng A."/>
            <person name="Brown T."/>
            <person name="Cohen L."/>
        </authorList>
    </citation>
    <scope>NUCLEOTIDE SEQUENCE</scope>
    <source>
        <strain evidence="1">CCMP720</strain>
    </source>
</reference>
<evidence type="ECO:0000313" key="1">
    <source>
        <dbReference type="EMBL" id="CAD8216152.1"/>
    </source>
</evidence>
<sequence length="195" mass="22137">MTIIEGMMKVYARDCMSKAVVNLDSSQTPVFEQLLALNVYLSAGDVVQCALVHPSWGALALEKFLIQKETTLTDDDVAELGYYDLQYSLKALEVYTAHFTPSSPSIEKFAAAKKELARQAFHVLLSKPKYITVSDVKRLRVINYVWGRQAFEMFFAEKKKRKLRITAEDVVQLHDADIKWGRKAQTLSIGRWVGD</sequence>
<accession>A0A7R9XNF2</accession>